<organism evidence="1 2">
    <name type="scientific">Niastella yeongjuensis</name>
    <dbReference type="NCBI Taxonomy" id="354355"/>
    <lineage>
        <taxon>Bacteria</taxon>
        <taxon>Pseudomonadati</taxon>
        <taxon>Bacteroidota</taxon>
        <taxon>Chitinophagia</taxon>
        <taxon>Chitinophagales</taxon>
        <taxon>Chitinophagaceae</taxon>
        <taxon>Niastella</taxon>
    </lineage>
</organism>
<reference evidence="2" key="1">
    <citation type="submission" date="2016-04" db="EMBL/GenBank/DDBJ databases">
        <authorList>
            <person name="Chen L."/>
            <person name="Zhuang W."/>
            <person name="Wang G."/>
        </authorList>
    </citation>
    <scope>NUCLEOTIDE SEQUENCE [LARGE SCALE GENOMIC DNA]</scope>
    <source>
        <strain evidence="2">17621</strain>
    </source>
</reference>
<dbReference type="OrthoDB" id="569152at2"/>
<dbReference type="EMBL" id="LVXG01000034">
    <property type="protein sequence ID" value="OQP44816.1"/>
    <property type="molecule type" value="Genomic_DNA"/>
</dbReference>
<comment type="caution">
    <text evidence="1">The sequence shown here is derived from an EMBL/GenBank/DDBJ whole genome shotgun (WGS) entry which is preliminary data.</text>
</comment>
<gene>
    <name evidence="1" type="ORF">A4H97_10670</name>
</gene>
<dbReference type="AlphaFoldDB" id="A0A1V9EFC2"/>
<name>A0A1V9EFC2_9BACT</name>
<protein>
    <submittedName>
        <fullName evidence="1">Uncharacterized protein</fullName>
    </submittedName>
</protein>
<evidence type="ECO:0000313" key="1">
    <source>
        <dbReference type="EMBL" id="OQP44816.1"/>
    </source>
</evidence>
<sequence>MLTTTNPIHKSLTRQVQHWLQAARRMATIDHLASGNAWHGIDRNLANKIRTALQHSSNEVVQLGTVLKRQLEQSAEPEVLRAVKRGLLQLRERYLKTEETIHFYTIAINSRTTPTIAALLRACDIICQKSMQELLQPLGKEIPDVLTYVDKGVGASILKAGLRLWDGRLSPVAAIKITQHNLFRPTAIIHETGHQIADLLDWNRELANAFRTQLTTHPAAVGLAFSAWASEIAADAFAFVHTGFAAVASLNDVVSGTPEAVFAFRAHDPHPIAYLRVLMNVEMCRQFYGRGPWDDLEAAFKNDYDLNLVNFPSAGLIKMCVPALPDVVTVLLKSGYNAFNGQSLSQLIPPARVSPQALERLEYVAGPALFTSHAWIWKECIRLLAINGYKIGAVKGDIEALYRQQQDWMQQLGFSIELN</sequence>
<dbReference type="STRING" id="354355.SAMN05660816_05964"/>
<dbReference type="Proteomes" id="UP000192610">
    <property type="component" value="Unassembled WGS sequence"/>
</dbReference>
<keyword evidence="2" id="KW-1185">Reference proteome</keyword>
<accession>A0A1V9EFC2</accession>
<proteinExistence type="predicted"/>
<dbReference type="RefSeq" id="WP_081202870.1">
    <property type="nucleotide sequence ID" value="NZ_LVXG01000034.1"/>
</dbReference>
<evidence type="ECO:0000313" key="2">
    <source>
        <dbReference type="Proteomes" id="UP000192610"/>
    </source>
</evidence>